<keyword evidence="7" id="KW-0408">Iron</keyword>
<dbReference type="PROSITE" id="PS51384">
    <property type="entry name" value="FAD_FR"/>
    <property type="match status" value="1"/>
</dbReference>
<sequence>MLTTIVKKISTKIELTTIEKEAPETYTFKFKVPDKIKWEPGAYAHFLNNDLSNGQKVSKKEVREFSIMTHPDEKTLGFTTRIRQDASNFKSGLLKLKPGDKIRMFKMGNHLKSKHSPNHRVFISMGVGIATFRPFILEQQKDTASEQLITNINIDRSGEFVYASELNKYANPQLKNIFVTKRDDLYKNIEQCTSHPHNTYYVVGSQTFNEAIGKYLKEQNIPERQIIFDKHS</sequence>
<dbReference type="Proteomes" id="UP000019402">
    <property type="component" value="Unassembled WGS sequence"/>
</dbReference>
<evidence type="ECO:0000313" key="11">
    <source>
        <dbReference type="Proteomes" id="UP000019402"/>
    </source>
</evidence>
<accession>W7YR00</accession>
<evidence type="ECO:0000256" key="8">
    <source>
        <dbReference type="ARBA" id="ARBA00023014"/>
    </source>
</evidence>
<reference evidence="10 11" key="1">
    <citation type="journal article" date="2014" name="Genome Announc.">
        <title>Draft Genome Sequence of Cytophaga fermentans JCM 21142T, a Facultative Anaerobe Isolated from Marine Mud.</title>
        <authorList>
            <person name="Starns D."/>
            <person name="Oshima K."/>
            <person name="Suda W."/>
            <person name="Iino T."/>
            <person name="Yuki M."/>
            <person name="Inoue J."/>
            <person name="Kitamura K."/>
            <person name="Iida T."/>
            <person name="Darby A."/>
            <person name="Hattori M."/>
            <person name="Ohkuma M."/>
        </authorList>
    </citation>
    <scope>NUCLEOTIDE SEQUENCE [LARGE SCALE GENOMIC DNA]</scope>
    <source>
        <strain evidence="10 11">JCM 21142</strain>
    </source>
</reference>
<evidence type="ECO:0000256" key="5">
    <source>
        <dbReference type="ARBA" id="ARBA00022827"/>
    </source>
</evidence>
<dbReference type="STRING" id="869213.GCA_000517085_02177"/>
<name>W7YR00_9BACT</name>
<evidence type="ECO:0000256" key="6">
    <source>
        <dbReference type="ARBA" id="ARBA00023002"/>
    </source>
</evidence>
<evidence type="ECO:0000259" key="9">
    <source>
        <dbReference type="PROSITE" id="PS51384"/>
    </source>
</evidence>
<keyword evidence="8" id="KW-0411">Iron-sulfur</keyword>
<keyword evidence="3" id="KW-0001">2Fe-2S</keyword>
<evidence type="ECO:0000256" key="1">
    <source>
        <dbReference type="ARBA" id="ARBA00001974"/>
    </source>
</evidence>
<dbReference type="GO" id="GO:0050660">
    <property type="term" value="F:flavin adenine dinucleotide binding"/>
    <property type="evidence" value="ECO:0007669"/>
    <property type="project" value="TreeGrafter"/>
</dbReference>
<dbReference type="EMBL" id="BAMD01000058">
    <property type="protein sequence ID" value="GAF04854.1"/>
    <property type="molecule type" value="Genomic_DNA"/>
</dbReference>
<keyword evidence="6" id="KW-0560">Oxidoreductase</keyword>
<dbReference type="InterPro" id="IPR017927">
    <property type="entry name" value="FAD-bd_FR_type"/>
</dbReference>
<gene>
    <name evidence="10" type="ORF">JCM21142_93574</name>
</gene>
<dbReference type="GO" id="GO:0046872">
    <property type="term" value="F:metal ion binding"/>
    <property type="evidence" value="ECO:0007669"/>
    <property type="project" value="UniProtKB-KW"/>
</dbReference>
<evidence type="ECO:0000313" key="10">
    <source>
        <dbReference type="EMBL" id="GAF04854.1"/>
    </source>
</evidence>
<feature type="domain" description="FAD-binding FR-type" evidence="9">
    <location>
        <begin position="8"/>
        <end position="117"/>
    </location>
</feature>
<evidence type="ECO:0000256" key="3">
    <source>
        <dbReference type="ARBA" id="ARBA00022714"/>
    </source>
</evidence>
<dbReference type="Gene3D" id="2.40.30.10">
    <property type="entry name" value="Translation factors"/>
    <property type="match status" value="1"/>
</dbReference>
<evidence type="ECO:0000256" key="4">
    <source>
        <dbReference type="ARBA" id="ARBA00022723"/>
    </source>
</evidence>
<dbReference type="InterPro" id="IPR050415">
    <property type="entry name" value="MRET"/>
</dbReference>
<dbReference type="InterPro" id="IPR017938">
    <property type="entry name" value="Riboflavin_synthase-like_b-brl"/>
</dbReference>
<keyword evidence="11" id="KW-1185">Reference proteome</keyword>
<dbReference type="GO" id="GO:0016491">
    <property type="term" value="F:oxidoreductase activity"/>
    <property type="evidence" value="ECO:0007669"/>
    <property type="project" value="UniProtKB-KW"/>
</dbReference>
<dbReference type="PANTHER" id="PTHR47354">
    <property type="entry name" value="NADH OXIDOREDUCTASE HCR"/>
    <property type="match status" value="1"/>
</dbReference>
<dbReference type="InterPro" id="IPR039261">
    <property type="entry name" value="FNR_nucleotide-bd"/>
</dbReference>
<dbReference type="OrthoDB" id="9796486at2"/>
<dbReference type="GO" id="GO:0051537">
    <property type="term" value="F:2 iron, 2 sulfur cluster binding"/>
    <property type="evidence" value="ECO:0007669"/>
    <property type="project" value="UniProtKB-KW"/>
</dbReference>
<evidence type="ECO:0000256" key="2">
    <source>
        <dbReference type="ARBA" id="ARBA00022630"/>
    </source>
</evidence>
<keyword evidence="5" id="KW-0274">FAD</keyword>
<organism evidence="10 11">
    <name type="scientific">Saccharicrinis fermentans DSM 9555 = JCM 21142</name>
    <dbReference type="NCBI Taxonomy" id="869213"/>
    <lineage>
        <taxon>Bacteria</taxon>
        <taxon>Pseudomonadati</taxon>
        <taxon>Bacteroidota</taxon>
        <taxon>Bacteroidia</taxon>
        <taxon>Marinilabiliales</taxon>
        <taxon>Marinilabiliaceae</taxon>
        <taxon>Saccharicrinis</taxon>
    </lineage>
</organism>
<comment type="caution">
    <text evidence="10">The sequence shown here is derived from an EMBL/GenBank/DDBJ whole genome shotgun (WGS) entry which is preliminary data.</text>
</comment>
<keyword evidence="4" id="KW-0479">Metal-binding</keyword>
<dbReference type="RefSeq" id="WP_027471830.1">
    <property type="nucleotide sequence ID" value="NZ_BAMD01000058.1"/>
</dbReference>
<dbReference type="PANTHER" id="PTHR47354:SF8">
    <property type="entry name" value="1,2-PHENYLACETYL-COA EPOXIDASE, SUBUNIT E"/>
    <property type="match status" value="1"/>
</dbReference>
<dbReference type="Gene3D" id="3.40.50.80">
    <property type="entry name" value="Nucleotide-binding domain of ferredoxin-NADP reductase (FNR) module"/>
    <property type="match status" value="1"/>
</dbReference>
<proteinExistence type="predicted"/>
<protein>
    <submittedName>
        <fullName evidence="10">Na(+)-translocating NADH-quinone reductase subunit F</fullName>
    </submittedName>
</protein>
<dbReference type="eggNOG" id="COG1018">
    <property type="taxonomic scope" value="Bacteria"/>
</dbReference>
<evidence type="ECO:0000256" key="7">
    <source>
        <dbReference type="ARBA" id="ARBA00023004"/>
    </source>
</evidence>
<comment type="cofactor">
    <cofactor evidence="1">
        <name>FAD</name>
        <dbReference type="ChEBI" id="CHEBI:57692"/>
    </cofactor>
</comment>
<keyword evidence="2" id="KW-0285">Flavoprotein</keyword>
<dbReference type="SUPFAM" id="SSF63380">
    <property type="entry name" value="Riboflavin synthase domain-like"/>
    <property type="match status" value="1"/>
</dbReference>
<dbReference type="AlphaFoldDB" id="W7YR00"/>
<dbReference type="SUPFAM" id="SSF52343">
    <property type="entry name" value="Ferredoxin reductase-like, C-terminal NADP-linked domain"/>
    <property type="match status" value="1"/>
</dbReference>